<sequence length="378" mass="40570">MANSDAVPVPNSSQIPATLILVAPRVGSGGVGDYAEEFIAAAVPNFSAFREIRTEGPGNAGLRDVLRDRRRLSKAVKESLAAGRVVVHFELSAASLGPFWLLAGRSRDITTTATVHDPPLAAWWPFRFKGVARSKLLHHGIHLPLRPASARLERWLLRDATLFALSDVGAAALRKTFPACRVLSTWHFVPPRPALKSASQRPLAVGLYGHASKGKGFDRLVELRRELPPDVEIRVAGRGTEQLPPIPGVTILGAVEGPQEDAFFESVRAILLPYDKTSRFYGKILPASGVASRAFAYRTPVIGFDSGTLGEASKAGGLIVVPASVRELAEAAHRTITDSAELERLDRQITGLQIERTVALAAAPYLAYWTCAVNGGGS</sequence>
<gene>
    <name evidence="1" type="ORF">GCM10011577_20450</name>
</gene>
<comment type="caution">
    <text evidence="1">The sequence shown here is derived from an EMBL/GenBank/DDBJ whole genome shotgun (WGS) entry which is preliminary data.</text>
</comment>
<dbReference type="EMBL" id="BMKU01000005">
    <property type="protein sequence ID" value="GGG97082.1"/>
    <property type="molecule type" value="Genomic_DNA"/>
</dbReference>
<dbReference type="Proteomes" id="UP000596938">
    <property type="component" value="Unassembled WGS sequence"/>
</dbReference>
<evidence type="ECO:0008006" key="3">
    <source>
        <dbReference type="Google" id="ProtNLM"/>
    </source>
</evidence>
<name>A0ABQ1XLN0_9MICC</name>
<reference evidence="2" key="1">
    <citation type="journal article" date="2019" name="Int. J. Syst. Evol. Microbiol.">
        <title>The Global Catalogue of Microorganisms (GCM) 10K type strain sequencing project: providing services to taxonomists for standard genome sequencing and annotation.</title>
        <authorList>
            <consortium name="The Broad Institute Genomics Platform"/>
            <consortium name="The Broad Institute Genome Sequencing Center for Infectious Disease"/>
            <person name="Wu L."/>
            <person name="Ma J."/>
        </authorList>
    </citation>
    <scope>NUCLEOTIDE SEQUENCE [LARGE SCALE GENOMIC DNA]</scope>
    <source>
        <strain evidence="2">CGMCC 1.1927</strain>
    </source>
</reference>
<keyword evidence="2" id="KW-1185">Reference proteome</keyword>
<protein>
    <recommendedName>
        <fullName evidence="3">Glycosyltransferase involved in cell wall biosynthesis</fullName>
    </recommendedName>
</protein>
<dbReference type="Pfam" id="PF13692">
    <property type="entry name" value="Glyco_trans_1_4"/>
    <property type="match status" value="1"/>
</dbReference>
<organism evidence="1 2">
    <name type="scientific">Pseudarthrobacter polychromogenes</name>
    <dbReference type="NCBI Taxonomy" id="1676"/>
    <lineage>
        <taxon>Bacteria</taxon>
        <taxon>Bacillati</taxon>
        <taxon>Actinomycetota</taxon>
        <taxon>Actinomycetes</taxon>
        <taxon>Micrococcales</taxon>
        <taxon>Micrococcaceae</taxon>
        <taxon>Pseudarthrobacter</taxon>
    </lineage>
</organism>
<dbReference type="SUPFAM" id="SSF53756">
    <property type="entry name" value="UDP-Glycosyltransferase/glycogen phosphorylase"/>
    <property type="match status" value="1"/>
</dbReference>
<accession>A0ABQ1XLN0</accession>
<proteinExistence type="predicted"/>
<evidence type="ECO:0000313" key="1">
    <source>
        <dbReference type="EMBL" id="GGG97082.1"/>
    </source>
</evidence>
<dbReference type="Gene3D" id="3.40.50.2000">
    <property type="entry name" value="Glycogen Phosphorylase B"/>
    <property type="match status" value="2"/>
</dbReference>
<evidence type="ECO:0000313" key="2">
    <source>
        <dbReference type="Proteomes" id="UP000596938"/>
    </source>
</evidence>